<proteinExistence type="predicted"/>
<evidence type="ECO:0000313" key="2">
    <source>
        <dbReference type="EMBL" id="CAE6428867.1"/>
    </source>
</evidence>
<name>A0A8H3AP65_9AGAM</name>
<accession>A0A8H3AP65</accession>
<evidence type="ECO:0000256" key="1">
    <source>
        <dbReference type="SAM" id="MobiDB-lite"/>
    </source>
</evidence>
<dbReference type="EMBL" id="CAJMXA010000391">
    <property type="protein sequence ID" value="CAE6428867.1"/>
    <property type="molecule type" value="Genomic_DNA"/>
</dbReference>
<sequence length="448" mass="50049">MRIRDDLAFVDPNVSGDLDVPQNERNNIFDPPTSPPDEYFQDDMPYDHGLKDRLVFVAPRADVVAPIWRFVKFIMIMYMVIVALPNTVFESFPETPCKLPVLSGYFSHCISELDLQAPGKPVITPDFVALARLQSRLEYVMDDTTSISLVAVDVKDSEMALRDLGTVIRHSSISSKDTLARSLDQFVNDAKVTSGNLQQFGSRVWGAVDRIVSLNQHAVIMLESTVIDKSPELGGRSFADIAGSLVYVGWGWLTGAHQKGIEDLWLQALDIMETTLQKLIHEAQTNVGSLQILTERLNNIEDLVAQEKHGIQAAEQAVSLSGIIQSSDGSSIVGTKLNRKWLKRRLGLNKKKMREYGASLGLLQTVHDDRNRALKHVAGVLFKLEQLSKDLENLREGVATPLIVESSFNIPIEAHIKSIQGETERLINGQTRMRQIEAEYRREKFSSG</sequence>
<reference evidence="2" key="1">
    <citation type="submission" date="2021-01" db="EMBL/GenBank/DDBJ databases">
        <authorList>
            <person name="Kaushik A."/>
        </authorList>
    </citation>
    <scope>NUCLEOTIDE SEQUENCE</scope>
    <source>
        <strain evidence="2">AG6-10EEA</strain>
    </source>
</reference>
<comment type="caution">
    <text evidence="2">The sequence shown here is derived from an EMBL/GenBank/DDBJ whole genome shotgun (WGS) entry which is preliminary data.</text>
</comment>
<evidence type="ECO:0000313" key="3">
    <source>
        <dbReference type="Proteomes" id="UP000663853"/>
    </source>
</evidence>
<gene>
    <name evidence="2" type="ORF">RDB_LOCUS21061</name>
</gene>
<dbReference type="AlphaFoldDB" id="A0A8H3AP65"/>
<feature type="region of interest" description="Disordered" evidence="1">
    <location>
        <begin position="14"/>
        <end position="35"/>
    </location>
</feature>
<dbReference type="Proteomes" id="UP000663853">
    <property type="component" value="Unassembled WGS sequence"/>
</dbReference>
<organism evidence="2 3">
    <name type="scientific">Rhizoctonia solani</name>
    <dbReference type="NCBI Taxonomy" id="456999"/>
    <lineage>
        <taxon>Eukaryota</taxon>
        <taxon>Fungi</taxon>
        <taxon>Dikarya</taxon>
        <taxon>Basidiomycota</taxon>
        <taxon>Agaricomycotina</taxon>
        <taxon>Agaricomycetes</taxon>
        <taxon>Cantharellales</taxon>
        <taxon>Ceratobasidiaceae</taxon>
        <taxon>Rhizoctonia</taxon>
    </lineage>
</organism>
<protein>
    <submittedName>
        <fullName evidence="2">Uncharacterized protein</fullName>
    </submittedName>
</protein>